<dbReference type="InterPro" id="IPR036812">
    <property type="entry name" value="NAD(P)_OxRdtase_dom_sf"/>
</dbReference>
<dbReference type="PATRIC" id="fig|859350.6.peg.1700"/>
<dbReference type="Pfam" id="PF00248">
    <property type="entry name" value="Aldo_ket_red"/>
    <property type="match status" value="1"/>
</dbReference>
<feature type="domain" description="NADP-dependent oxidoreductase" evidence="1">
    <location>
        <begin position="30"/>
        <end position="324"/>
    </location>
</feature>
<keyword evidence="3" id="KW-1185">Reference proteome</keyword>
<gene>
    <name evidence="2" type="ORF">BD31_I0494</name>
</gene>
<organism evidence="2 3">
    <name type="scientific">Candidatus Nitrosopumilus salarius BD31</name>
    <dbReference type="NCBI Taxonomy" id="859350"/>
    <lineage>
        <taxon>Archaea</taxon>
        <taxon>Nitrososphaerota</taxon>
        <taxon>Nitrososphaeria</taxon>
        <taxon>Nitrosopumilales</taxon>
        <taxon>Nitrosopumilaceae</taxon>
        <taxon>Nitrosopumilus</taxon>
    </lineage>
</organism>
<proteinExistence type="predicted"/>
<sequence>MYCLSEKISDGDSHPAIEKTSLANDFEICRILNGMWQVSGGHGQIDSELAINDMEKYQKCGFTTWDLADIYGPAESLIGNFRRKIGKEEKFQALTKFVPNPGPMSNSIVTHYIDQSLKKMDTNCIDLLQFHWWDYNNVSYLDALNHLSKLQNEQKIKHLGLTNFDTERVRIMIENGFKIVSNQVQYSILDQRPQKLMTSFFTKHGIKILTYGTLLGGFFSEKYLGVDEPHRGELSTPSLQKYKNMIDAWGGWKLFQELLNILDGIAKKHQCSIANIATRFILDKPQVAGVIIGARLGIINHREDNAKIFEVKLDSDDILSIDEITTRSNDLFNVIGDCGDEYR</sequence>
<dbReference type="RefSeq" id="WP_008301038.1">
    <property type="nucleotide sequence ID" value="NZ_AEXL02000138.1"/>
</dbReference>
<dbReference type="AlphaFoldDB" id="I3D0E3"/>
<dbReference type="PANTHER" id="PTHR43147:SF2">
    <property type="entry name" value="NADP-DEPENDENT OXIDOREDUCTASE DOMAIN-CONTAINING PROTEIN"/>
    <property type="match status" value="1"/>
</dbReference>
<reference evidence="2 3" key="1">
    <citation type="journal article" date="2012" name="J. Bacteriol.">
        <title>Genome sequence of "Candidatus Nitrosopumilus salaria" BD31, an ammonia-oxidizing archaeon from the San Francisco Bay estuary.</title>
        <authorList>
            <person name="Mosier A.C."/>
            <person name="Allen E.E."/>
            <person name="Kim M."/>
            <person name="Ferriera S."/>
            <person name="Francis C.A."/>
        </authorList>
    </citation>
    <scope>NUCLEOTIDE SEQUENCE [LARGE SCALE GENOMIC DNA]</scope>
    <source>
        <strain evidence="2 3">BD31</strain>
    </source>
</reference>
<dbReference type="Gene3D" id="3.20.20.100">
    <property type="entry name" value="NADP-dependent oxidoreductase domain"/>
    <property type="match status" value="1"/>
</dbReference>
<evidence type="ECO:0000313" key="3">
    <source>
        <dbReference type="Proteomes" id="UP000003423"/>
    </source>
</evidence>
<dbReference type="CDD" id="cd19101">
    <property type="entry name" value="AKR_unchar"/>
    <property type="match status" value="1"/>
</dbReference>
<comment type="caution">
    <text evidence="2">The sequence shown here is derived from an EMBL/GenBank/DDBJ whole genome shotgun (WGS) entry which is preliminary data.</text>
</comment>
<dbReference type="Proteomes" id="UP000003423">
    <property type="component" value="Unassembled WGS sequence"/>
</dbReference>
<dbReference type="InterPro" id="IPR023210">
    <property type="entry name" value="NADP_OxRdtase_dom"/>
</dbReference>
<evidence type="ECO:0000313" key="2">
    <source>
        <dbReference type="EMBL" id="EIJ65186.1"/>
    </source>
</evidence>
<name>I3D0E3_9ARCH</name>
<dbReference type="EMBL" id="AEXL02000138">
    <property type="protein sequence ID" value="EIJ65186.1"/>
    <property type="molecule type" value="Genomic_DNA"/>
</dbReference>
<protein>
    <submittedName>
        <fullName evidence="2">Oxidoreductase, aldo/keto reductase family protein</fullName>
    </submittedName>
</protein>
<dbReference type="SUPFAM" id="SSF51430">
    <property type="entry name" value="NAD(P)-linked oxidoreductase"/>
    <property type="match status" value="1"/>
</dbReference>
<dbReference type="PANTHER" id="PTHR43147">
    <property type="entry name" value="PROTEIN TAS"/>
    <property type="match status" value="1"/>
</dbReference>
<accession>I3D0E3</accession>
<evidence type="ECO:0000259" key="1">
    <source>
        <dbReference type="Pfam" id="PF00248"/>
    </source>
</evidence>